<keyword evidence="1" id="KW-0472">Membrane</keyword>
<keyword evidence="1" id="KW-1133">Transmembrane helix</keyword>
<accession>A0A0G0LSP2</accession>
<gene>
    <name evidence="2" type="ORF">UT18_C0006G0041</name>
</gene>
<reference evidence="2" key="1">
    <citation type="journal article" date="2015" name="Nature">
        <title>rRNA introns, odd ribosomes, and small enigmatic genomes across a large radiation of phyla.</title>
        <authorList>
            <person name="Brown C.T."/>
            <person name="Hug L.A."/>
            <person name="Thomas B.C."/>
            <person name="Sharon I."/>
            <person name="Castelle C.J."/>
            <person name="Singh A."/>
            <person name="Wilkins M.J."/>
            <person name="Williams K.H."/>
            <person name="Banfield J.F."/>
        </authorList>
    </citation>
    <scope>NUCLEOTIDE SEQUENCE [LARGE SCALE GENOMIC DNA]</scope>
</reference>
<name>A0A0G0LSP2_UNCC2</name>
<feature type="transmembrane region" description="Helical" evidence="1">
    <location>
        <begin position="28"/>
        <end position="52"/>
    </location>
</feature>
<evidence type="ECO:0000313" key="2">
    <source>
        <dbReference type="EMBL" id="KKQ94943.1"/>
    </source>
</evidence>
<evidence type="ECO:0000256" key="1">
    <source>
        <dbReference type="SAM" id="Phobius"/>
    </source>
</evidence>
<evidence type="ECO:0008006" key="4">
    <source>
        <dbReference type="Google" id="ProtNLM"/>
    </source>
</evidence>
<dbReference type="AlphaFoldDB" id="A0A0G0LSP2"/>
<sequence length="207" mass="23410">MPINLVGQSDSAPKVSGPGISSKLAKAYFSPIFIIVVALSTLALYFGGLYGFQLYLQNEKNKQDADYETINTKYANMKGLELDLQKMSQKADIATMALDNHVNYYYLIKKITDKTPKDQIHIDGFQIFDDNNTIVLVGTSDMRVNHPRTYAALLDGLDTKKTIKVQDKEQTVTTKLFDSVTVNKIETMDKEDWINFQITAKYNKQAF</sequence>
<organism evidence="2 3">
    <name type="scientific">candidate division CPR2 bacterium GW2011_GWC2_39_10</name>
    <dbReference type="NCBI Taxonomy" id="1618345"/>
    <lineage>
        <taxon>Bacteria</taxon>
        <taxon>Bacteria division CPR2</taxon>
    </lineage>
</organism>
<dbReference type="EMBL" id="LBVV01000006">
    <property type="protein sequence ID" value="KKQ94943.1"/>
    <property type="molecule type" value="Genomic_DNA"/>
</dbReference>
<keyword evidence="1" id="KW-0812">Transmembrane</keyword>
<dbReference type="Proteomes" id="UP000034207">
    <property type="component" value="Unassembled WGS sequence"/>
</dbReference>
<comment type="caution">
    <text evidence="2">The sequence shown here is derived from an EMBL/GenBank/DDBJ whole genome shotgun (WGS) entry which is preliminary data.</text>
</comment>
<protein>
    <recommendedName>
        <fullName evidence="4">Fimbrial assembly family protein</fullName>
    </recommendedName>
</protein>
<proteinExistence type="predicted"/>
<evidence type="ECO:0000313" key="3">
    <source>
        <dbReference type="Proteomes" id="UP000034207"/>
    </source>
</evidence>
<dbReference type="STRING" id="1618345.UT18_C0006G0041"/>